<dbReference type="PANTHER" id="PTHR43827">
    <property type="entry name" value="2,5-DIKETO-D-GLUCONIC ACID REDUCTASE"/>
    <property type="match status" value="1"/>
</dbReference>
<dbReference type="InterPro" id="IPR023210">
    <property type="entry name" value="NADP_OxRdtase_dom"/>
</dbReference>
<dbReference type="SUPFAM" id="SSF51430">
    <property type="entry name" value="NAD(P)-linked oxidoreductase"/>
    <property type="match status" value="1"/>
</dbReference>
<dbReference type="GO" id="GO:0016652">
    <property type="term" value="F:oxidoreductase activity, acting on NAD(P)H as acceptor"/>
    <property type="evidence" value="ECO:0007669"/>
    <property type="project" value="InterPro"/>
</dbReference>
<evidence type="ECO:0000259" key="7">
    <source>
        <dbReference type="Pfam" id="PF00248"/>
    </source>
</evidence>
<keyword evidence="3" id="KW-0560">Oxidoreductase</keyword>
<reference evidence="8 9" key="1">
    <citation type="submission" date="2014-04" db="EMBL/GenBank/DDBJ databases">
        <authorList>
            <consortium name="DOE Joint Genome Institute"/>
            <person name="Kuo A."/>
            <person name="Tarkka M."/>
            <person name="Buscot F."/>
            <person name="Kohler A."/>
            <person name="Nagy L.G."/>
            <person name="Floudas D."/>
            <person name="Copeland A."/>
            <person name="Barry K.W."/>
            <person name="Cichocki N."/>
            <person name="Veneault-Fourrey C."/>
            <person name="LaButti K."/>
            <person name="Lindquist E.A."/>
            <person name="Lipzen A."/>
            <person name="Lundell T."/>
            <person name="Morin E."/>
            <person name="Murat C."/>
            <person name="Sun H."/>
            <person name="Tunlid A."/>
            <person name="Henrissat B."/>
            <person name="Grigoriev I.V."/>
            <person name="Hibbett D.S."/>
            <person name="Martin F."/>
            <person name="Nordberg H.P."/>
            <person name="Cantor M.N."/>
            <person name="Hua S.X."/>
        </authorList>
    </citation>
    <scope>NUCLEOTIDE SEQUENCE [LARGE SCALE GENOMIC DNA]</scope>
    <source>
        <strain evidence="8 9">F 1598</strain>
    </source>
</reference>
<feature type="active site" description="Proton donor" evidence="4">
    <location>
        <position position="51"/>
    </location>
</feature>
<evidence type="ECO:0000256" key="2">
    <source>
        <dbReference type="ARBA" id="ARBA00022857"/>
    </source>
</evidence>
<dbReference type="PRINTS" id="PR00069">
    <property type="entry name" value="ALDKETRDTASE"/>
</dbReference>
<dbReference type="EMBL" id="KN833000">
    <property type="protein sequence ID" value="KIM81144.1"/>
    <property type="molecule type" value="Genomic_DNA"/>
</dbReference>
<feature type="domain" description="NADP-dependent oxidoreductase" evidence="7">
    <location>
        <begin position="17"/>
        <end position="191"/>
    </location>
</feature>
<proteinExistence type="inferred from homology"/>
<sequence>MPWKPIKLNDGCTIPSIAIGTWKMGNGQDPIDQVDQAISVGFDHIDTAQSYRNESEAGTAIRESGLKREEIYVTTKYSGLDGLDVQTSIHNSLKNLGLSYVDLYLIHHPRLATPDIPTAWKEFEKIKADGLAKSIGVSNFDESQLKILIGSAKVKPAVNQIMVHPYVISQQAPTISYARTHGIVTEAYSPLIPITHMPGGPVDAPVDAIARRLGVTPDQVLLAWTKEKLGGGVVVTASSKKERLEGYLNAGDIALTADEVVKIDAAGAAGARQLTAKKLLKRVAASFLVGAIIYILFHLDELPKVLGT</sequence>
<keyword evidence="9" id="KW-1185">Reference proteome</keyword>
<gene>
    <name evidence="8" type="ORF">PILCRDRAFT_72243</name>
</gene>
<dbReference type="InterPro" id="IPR018170">
    <property type="entry name" value="Aldo/ket_reductase_CS"/>
</dbReference>
<organism evidence="8 9">
    <name type="scientific">Piloderma croceum (strain F 1598)</name>
    <dbReference type="NCBI Taxonomy" id="765440"/>
    <lineage>
        <taxon>Eukaryota</taxon>
        <taxon>Fungi</taxon>
        <taxon>Dikarya</taxon>
        <taxon>Basidiomycota</taxon>
        <taxon>Agaricomycotina</taxon>
        <taxon>Agaricomycetes</taxon>
        <taxon>Agaricomycetidae</taxon>
        <taxon>Atheliales</taxon>
        <taxon>Atheliaceae</taxon>
        <taxon>Piloderma</taxon>
    </lineage>
</organism>
<feature type="site" description="Lowers pKa of active site Tyr" evidence="6">
    <location>
        <position position="76"/>
    </location>
</feature>
<evidence type="ECO:0000256" key="4">
    <source>
        <dbReference type="PIRSR" id="PIRSR000097-1"/>
    </source>
</evidence>
<dbReference type="HOGENOM" id="CLU_023205_0_3_1"/>
<evidence type="ECO:0000256" key="3">
    <source>
        <dbReference type="ARBA" id="ARBA00023002"/>
    </source>
</evidence>
<protein>
    <recommendedName>
        <fullName evidence="7">NADP-dependent oxidoreductase domain-containing protein</fullName>
    </recommendedName>
</protein>
<accession>A0A0C3FN65</accession>
<name>A0A0C3FN65_PILCF</name>
<dbReference type="Pfam" id="PF00248">
    <property type="entry name" value="Aldo_ket_red"/>
    <property type="match status" value="2"/>
</dbReference>
<dbReference type="PIRSF" id="PIRSF000097">
    <property type="entry name" value="AKR"/>
    <property type="match status" value="1"/>
</dbReference>
<dbReference type="GO" id="GO:0016616">
    <property type="term" value="F:oxidoreductase activity, acting on the CH-OH group of donors, NAD or NADP as acceptor"/>
    <property type="evidence" value="ECO:0007669"/>
    <property type="project" value="UniProtKB-ARBA"/>
</dbReference>
<feature type="domain" description="NADP-dependent oxidoreductase" evidence="7">
    <location>
        <begin position="206"/>
        <end position="266"/>
    </location>
</feature>
<dbReference type="OrthoDB" id="416253at2759"/>
<dbReference type="CDD" id="cd19120">
    <property type="entry name" value="AKR_AKR3C2-3"/>
    <property type="match status" value="1"/>
</dbReference>
<evidence type="ECO:0000256" key="5">
    <source>
        <dbReference type="PIRSR" id="PIRSR000097-2"/>
    </source>
</evidence>
<feature type="binding site" evidence="5">
    <location>
        <position position="107"/>
    </location>
    <ligand>
        <name>substrate</name>
    </ligand>
</feature>
<dbReference type="InterPro" id="IPR036812">
    <property type="entry name" value="NAD(P)_OxRdtase_dom_sf"/>
</dbReference>
<dbReference type="FunCoup" id="A0A0C3FN65">
    <property type="interactions" value="195"/>
</dbReference>
<keyword evidence="2" id="KW-0521">NADP</keyword>
<dbReference type="STRING" id="765440.A0A0C3FN65"/>
<dbReference type="FunFam" id="3.20.20.100:FF:000002">
    <property type="entry name" value="2,5-diketo-D-gluconic acid reductase A"/>
    <property type="match status" value="1"/>
</dbReference>
<dbReference type="PROSITE" id="PS00062">
    <property type="entry name" value="ALDOKETO_REDUCTASE_2"/>
    <property type="match status" value="1"/>
</dbReference>
<dbReference type="Proteomes" id="UP000054166">
    <property type="component" value="Unassembled WGS sequence"/>
</dbReference>
<evidence type="ECO:0000313" key="9">
    <source>
        <dbReference type="Proteomes" id="UP000054166"/>
    </source>
</evidence>
<evidence type="ECO:0000313" key="8">
    <source>
        <dbReference type="EMBL" id="KIM81144.1"/>
    </source>
</evidence>
<dbReference type="Gene3D" id="3.20.20.100">
    <property type="entry name" value="NADP-dependent oxidoreductase domain"/>
    <property type="match status" value="1"/>
</dbReference>
<reference evidence="9" key="2">
    <citation type="submission" date="2015-01" db="EMBL/GenBank/DDBJ databases">
        <title>Evolutionary Origins and Diversification of the Mycorrhizal Mutualists.</title>
        <authorList>
            <consortium name="DOE Joint Genome Institute"/>
            <consortium name="Mycorrhizal Genomics Consortium"/>
            <person name="Kohler A."/>
            <person name="Kuo A."/>
            <person name="Nagy L.G."/>
            <person name="Floudas D."/>
            <person name="Copeland A."/>
            <person name="Barry K.W."/>
            <person name="Cichocki N."/>
            <person name="Veneault-Fourrey C."/>
            <person name="LaButti K."/>
            <person name="Lindquist E.A."/>
            <person name="Lipzen A."/>
            <person name="Lundell T."/>
            <person name="Morin E."/>
            <person name="Murat C."/>
            <person name="Riley R."/>
            <person name="Ohm R."/>
            <person name="Sun H."/>
            <person name="Tunlid A."/>
            <person name="Henrissat B."/>
            <person name="Grigoriev I.V."/>
            <person name="Hibbett D.S."/>
            <person name="Martin F."/>
        </authorList>
    </citation>
    <scope>NUCLEOTIDE SEQUENCE [LARGE SCALE GENOMIC DNA]</scope>
    <source>
        <strain evidence="9">F 1598</strain>
    </source>
</reference>
<dbReference type="PANTHER" id="PTHR43827:SF3">
    <property type="entry name" value="NADP-DEPENDENT OXIDOREDUCTASE DOMAIN-CONTAINING PROTEIN"/>
    <property type="match status" value="1"/>
</dbReference>
<evidence type="ECO:0000256" key="1">
    <source>
        <dbReference type="ARBA" id="ARBA00007905"/>
    </source>
</evidence>
<dbReference type="InterPro" id="IPR044494">
    <property type="entry name" value="AKR3C2/3"/>
</dbReference>
<dbReference type="InterPro" id="IPR020471">
    <property type="entry name" value="AKR"/>
</dbReference>
<dbReference type="AlphaFoldDB" id="A0A0C3FN65"/>
<dbReference type="InParanoid" id="A0A0C3FN65"/>
<comment type="similarity">
    <text evidence="1">Belongs to the aldo/keto reductase family.</text>
</comment>
<evidence type="ECO:0000256" key="6">
    <source>
        <dbReference type="PIRSR" id="PIRSR000097-3"/>
    </source>
</evidence>